<dbReference type="EMBL" id="NAFK01000088">
    <property type="protein sequence ID" value="OSJ36491.1"/>
    <property type="molecule type" value="Genomic_DNA"/>
</dbReference>
<evidence type="ECO:0000313" key="2">
    <source>
        <dbReference type="Proteomes" id="UP000193884"/>
    </source>
</evidence>
<proteinExistence type="predicted"/>
<organism evidence="1 2">
    <name type="scientific">Bradyrhizobium canariense</name>
    <dbReference type="NCBI Taxonomy" id="255045"/>
    <lineage>
        <taxon>Bacteria</taxon>
        <taxon>Pseudomonadati</taxon>
        <taxon>Pseudomonadota</taxon>
        <taxon>Alphaproteobacteria</taxon>
        <taxon>Hyphomicrobiales</taxon>
        <taxon>Nitrobacteraceae</taxon>
        <taxon>Bradyrhizobium</taxon>
    </lineage>
</organism>
<name>A0ABX3XBI1_9BRAD</name>
<comment type="caution">
    <text evidence="1">The sequence shown here is derived from an EMBL/GenBank/DDBJ whole genome shotgun (WGS) entry which is preliminary data.</text>
</comment>
<accession>A0ABX3XBI1</accession>
<reference evidence="1 2" key="1">
    <citation type="submission" date="2017-03" db="EMBL/GenBank/DDBJ databases">
        <title>Whole genome sequences of fourteen strains of Bradyrhizobium canariense and one strain of Bradyrhizobium japonicum isolated from Lupinus (Papilionoideae: Genisteae) species in Algeria.</title>
        <authorList>
            <person name="Crovadore J."/>
            <person name="Chekireb D."/>
            <person name="Brachmann A."/>
            <person name="Chablais R."/>
            <person name="Cochard B."/>
            <person name="Lefort F."/>
        </authorList>
    </citation>
    <scope>NUCLEOTIDE SEQUENCE [LARGE SCALE GENOMIC DNA]</scope>
    <source>
        <strain evidence="1 2">UBMAN05</strain>
    </source>
</reference>
<dbReference type="Proteomes" id="UP000193884">
    <property type="component" value="Unassembled WGS sequence"/>
</dbReference>
<evidence type="ECO:0000313" key="1">
    <source>
        <dbReference type="EMBL" id="OSJ36491.1"/>
    </source>
</evidence>
<gene>
    <name evidence="1" type="ORF">BST63_00665</name>
</gene>
<protein>
    <submittedName>
        <fullName evidence="1">Uncharacterized protein</fullName>
    </submittedName>
</protein>
<keyword evidence="2" id="KW-1185">Reference proteome</keyword>
<sequence>MVVVVRGADSACIPAWWCAATEADRQDAWFTSSKAARSRMCQAYWGHTAGAALCFFDQTSKIFQF</sequence>